<gene>
    <name evidence="1" type="ORF">N8T08_001623</name>
</gene>
<organism evidence="1 2">
    <name type="scientific">Aspergillus melleus</name>
    <dbReference type="NCBI Taxonomy" id="138277"/>
    <lineage>
        <taxon>Eukaryota</taxon>
        <taxon>Fungi</taxon>
        <taxon>Dikarya</taxon>
        <taxon>Ascomycota</taxon>
        <taxon>Pezizomycotina</taxon>
        <taxon>Eurotiomycetes</taxon>
        <taxon>Eurotiomycetidae</taxon>
        <taxon>Eurotiales</taxon>
        <taxon>Aspergillaceae</taxon>
        <taxon>Aspergillus</taxon>
        <taxon>Aspergillus subgen. Circumdati</taxon>
    </lineage>
</organism>
<dbReference type="EMBL" id="JAOPJF010000121">
    <property type="protein sequence ID" value="KAK1138979.1"/>
    <property type="molecule type" value="Genomic_DNA"/>
</dbReference>
<keyword evidence="2" id="KW-1185">Reference proteome</keyword>
<reference evidence="1 2" key="1">
    <citation type="journal article" date="2023" name="ACS Omega">
        <title>Identification of the Neoaspergillic Acid Biosynthesis Gene Cluster by Establishing an In Vitro CRISPR-Ribonucleoprotein Genetic System in Aspergillus melleus.</title>
        <authorList>
            <person name="Yuan B."/>
            <person name="Grau M.F."/>
            <person name="Murata R.M."/>
            <person name="Torok T."/>
            <person name="Venkateswaran K."/>
            <person name="Stajich J.E."/>
            <person name="Wang C.C.C."/>
        </authorList>
    </citation>
    <scope>NUCLEOTIDE SEQUENCE [LARGE SCALE GENOMIC DNA]</scope>
    <source>
        <strain evidence="1 2">IMV 1140</strain>
    </source>
</reference>
<dbReference type="Proteomes" id="UP001177260">
    <property type="component" value="Unassembled WGS sequence"/>
</dbReference>
<proteinExistence type="predicted"/>
<evidence type="ECO:0000313" key="1">
    <source>
        <dbReference type="EMBL" id="KAK1138979.1"/>
    </source>
</evidence>
<comment type="caution">
    <text evidence="1">The sequence shown here is derived from an EMBL/GenBank/DDBJ whole genome shotgun (WGS) entry which is preliminary data.</text>
</comment>
<evidence type="ECO:0000313" key="2">
    <source>
        <dbReference type="Proteomes" id="UP001177260"/>
    </source>
</evidence>
<accession>A0ACC3ANP8</accession>
<protein>
    <submittedName>
        <fullName evidence="1">Uncharacterized protein</fullName>
    </submittedName>
</protein>
<sequence length="386" mass="43370">MRASLRLLNLEVPSLQGSRTRYVCSVCRHEALPRPLVARQFLRNASSDNAPLTERVRRKLWGTDNPPGLKDPYGGEGVLERKFKKSQPEGQNESVAETPLQASEAVEDAAAAGDAYEPATTWEGIPHIGHLGEWTDLPPSEADGYDSFMVKKKLTRKLHLNLAAQQAAVEICVLHSLNKPLTNICEVFEHEKSVYELIRKCEIKPTETGQLKEALVYPDQETQSALEYIFQQLGGQTEAAAAEQESGEVEEGTEVEESVSQGPTSRRRNPPFWNYGHLKNKGYLELSLNDPMTKFAFLKRFSQLSGHYFSDPTVHSISSVKEVLRHLQKALNPKPTKVAEHLADSHRVQTLPNVKVSAKRQKRCDRDQELGRKKLIAQELYERGLI</sequence>
<name>A0ACC3ANP8_9EURO</name>